<dbReference type="InterPro" id="IPR038577">
    <property type="entry name" value="GT10-like_C_sf"/>
</dbReference>
<comment type="similarity">
    <text evidence="2 5">Belongs to the glycosyltransferase 10 family.</text>
</comment>
<keyword evidence="5" id="KW-0333">Golgi apparatus</keyword>
<dbReference type="InterPro" id="IPR055270">
    <property type="entry name" value="Glyco_tran_10_C"/>
</dbReference>
<evidence type="ECO:0000313" key="8">
    <source>
        <dbReference type="Proteomes" id="UP001634007"/>
    </source>
</evidence>
<dbReference type="EC" id="2.4.1.-" evidence="5"/>
<dbReference type="AlphaFoldDB" id="A0ABD3K9V1"/>
<protein>
    <recommendedName>
        <fullName evidence="5">Fucosyltransferase</fullName>
        <ecNumber evidence="5">2.4.1.-</ecNumber>
    </recommendedName>
</protein>
<evidence type="ECO:0000313" key="7">
    <source>
        <dbReference type="EMBL" id="KAL3735384.1"/>
    </source>
</evidence>
<keyword evidence="5" id="KW-0472">Membrane</keyword>
<dbReference type="Pfam" id="PF00852">
    <property type="entry name" value="Glyco_transf_10"/>
    <property type="match status" value="1"/>
</dbReference>
<reference evidence="7 8" key="1">
    <citation type="submission" date="2024-11" db="EMBL/GenBank/DDBJ databases">
        <title>Chromosome-level genome assembly of Eucalyptus globulus Labill. provides insights into its genome evolution.</title>
        <authorList>
            <person name="Li X."/>
        </authorList>
    </citation>
    <scope>NUCLEOTIDE SEQUENCE [LARGE SCALE GENOMIC DNA]</scope>
    <source>
        <strain evidence="7">CL2024</strain>
        <tissue evidence="7">Fresh tender leaves</tissue>
    </source>
</reference>
<gene>
    <name evidence="7" type="ORF">ACJRO7_024508</name>
</gene>
<keyword evidence="3 5" id="KW-0328">Glycosyltransferase</keyword>
<feature type="domain" description="Fucosyltransferase C-terminal" evidence="6">
    <location>
        <begin position="2"/>
        <end position="73"/>
    </location>
</feature>
<sequence length="87" mass="9948">MSHYKFILAIENTSTESYVTEKLYYALDSRAVPIYFGAPNVIDFVPPRSIIDGNKFSSMEELATFMKSLANDPWRALNTMRGEDVVY</sequence>
<evidence type="ECO:0000256" key="5">
    <source>
        <dbReference type="RuleBase" id="RU003832"/>
    </source>
</evidence>
<dbReference type="PANTHER" id="PTHR11929:SF194">
    <property type="entry name" value="ALPHA-(1,3)-FUCOSYLTRANSFERASE 10"/>
    <property type="match status" value="1"/>
</dbReference>
<organism evidence="7 8">
    <name type="scientific">Eucalyptus globulus</name>
    <name type="common">Tasmanian blue gum</name>
    <dbReference type="NCBI Taxonomy" id="34317"/>
    <lineage>
        <taxon>Eukaryota</taxon>
        <taxon>Viridiplantae</taxon>
        <taxon>Streptophyta</taxon>
        <taxon>Embryophyta</taxon>
        <taxon>Tracheophyta</taxon>
        <taxon>Spermatophyta</taxon>
        <taxon>Magnoliopsida</taxon>
        <taxon>eudicotyledons</taxon>
        <taxon>Gunneridae</taxon>
        <taxon>Pentapetalae</taxon>
        <taxon>rosids</taxon>
        <taxon>malvids</taxon>
        <taxon>Myrtales</taxon>
        <taxon>Myrtaceae</taxon>
        <taxon>Myrtoideae</taxon>
        <taxon>Eucalypteae</taxon>
        <taxon>Eucalyptus</taxon>
    </lineage>
</organism>
<evidence type="ECO:0000256" key="4">
    <source>
        <dbReference type="ARBA" id="ARBA00022679"/>
    </source>
</evidence>
<comment type="pathway">
    <text evidence="1">Protein modification; protein glycosylation.</text>
</comment>
<dbReference type="SUPFAM" id="SSF53756">
    <property type="entry name" value="UDP-Glycosyltransferase/glycogen phosphorylase"/>
    <property type="match status" value="1"/>
</dbReference>
<comment type="subcellular location">
    <subcellularLocation>
        <location evidence="5">Golgi apparatus</location>
        <location evidence="5">Golgi stack membrane</location>
        <topology evidence="5">Single-pass type II membrane protein</topology>
    </subcellularLocation>
</comment>
<evidence type="ECO:0000259" key="6">
    <source>
        <dbReference type="Pfam" id="PF00852"/>
    </source>
</evidence>
<dbReference type="GO" id="GO:0016757">
    <property type="term" value="F:glycosyltransferase activity"/>
    <property type="evidence" value="ECO:0007669"/>
    <property type="project" value="UniProtKB-UniRule"/>
</dbReference>
<evidence type="ECO:0000256" key="3">
    <source>
        <dbReference type="ARBA" id="ARBA00022676"/>
    </source>
</evidence>
<proteinExistence type="inferred from homology"/>
<comment type="caution">
    <text evidence="7">The sequence shown here is derived from an EMBL/GenBank/DDBJ whole genome shotgun (WGS) entry which is preliminary data.</text>
</comment>
<dbReference type="InterPro" id="IPR001503">
    <property type="entry name" value="Glyco_trans_10"/>
</dbReference>
<evidence type="ECO:0000256" key="1">
    <source>
        <dbReference type="ARBA" id="ARBA00004922"/>
    </source>
</evidence>
<dbReference type="PANTHER" id="PTHR11929">
    <property type="entry name" value="ALPHA- 1,3 -FUCOSYLTRANSFERASE"/>
    <property type="match status" value="1"/>
</dbReference>
<dbReference type="EMBL" id="JBJKBG010000006">
    <property type="protein sequence ID" value="KAL3735384.1"/>
    <property type="molecule type" value="Genomic_DNA"/>
</dbReference>
<dbReference type="Gene3D" id="3.40.50.11660">
    <property type="entry name" value="Glycosyl transferase family 10, C-terminal domain"/>
    <property type="match status" value="1"/>
</dbReference>
<name>A0ABD3K9V1_EUCGL</name>
<dbReference type="Proteomes" id="UP001634007">
    <property type="component" value="Unassembled WGS sequence"/>
</dbReference>
<keyword evidence="5" id="KW-0812">Transmembrane</keyword>
<keyword evidence="8" id="KW-1185">Reference proteome</keyword>
<dbReference type="GO" id="GO:0032580">
    <property type="term" value="C:Golgi cisterna membrane"/>
    <property type="evidence" value="ECO:0007669"/>
    <property type="project" value="UniProtKB-SubCell"/>
</dbReference>
<accession>A0ABD3K9V1</accession>
<evidence type="ECO:0000256" key="2">
    <source>
        <dbReference type="ARBA" id="ARBA00008919"/>
    </source>
</evidence>
<keyword evidence="4 5" id="KW-0808">Transferase</keyword>